<evidence type="ECO:0000256" key="3">
    <source>
        <dbReference type="ARBA" id="ARBA00022827"/>
    </source>
</evidence>
<dbReference type="InterPro" id="IPR036873">
    <property type="entry name" value="Rhodanese-like_dom_sf"/>
</dbReference>
<evidence type="ECO:0000256" key="1">
    <source>
        <dbReference type="ARBA" id="ARBA00001974"/>
    </source>
</evidence>
<name>A0A0C3A1I3_MYCCA</name>
<keyword evidence="5" id="KW-0575">Peroxidase</keyword>
<evidence type="ECO:0000313" key="5">
    <source>
        <dbReference type="EMBL" id="KIM14109.1"/>
    </source>
</evidence>
<reference evidence="5 6" key="1">
    <citation type="submission" date="2015-01" db="EMBL/GenBank/DDBJ databases">
        <title>Draft Genome Sequence of Mycoplasma capricolum subsp. capricolum str. GM508D.</title>
        <authorList>
            <person name="Calcutt M.J."/>
            <person name="Foecking M.F."/>
        </authorList>
    </citation>
    <scope>NUCLEOTIDE SEQUENCE [LARGE SCALE GENOMIC DNA]</scope>
    <source>
        <strain evidence="5 6">GM508D</strain>
    </source>
</reference>
<evidence type="ECO:0000313" key="6">
    <source>
        <dbReference type="Proteomes" id="UP000031975"/>
    </source>
</evidence>
<keyword evidence="3" id="KW-0274">FAD</keyword>
<dbReference type="PRINTS" id="PR00368">
    <property type="entry name" value="FADPNR"/>
</dbReference>
<dbReference type="InterPro" id="IPR001763">
    <property type="entry name" value="Rhodanese-like_dom"/>
</dbReference>
<sequence length="598" mass="69892">MSKKYIIIGAGLTGTLLALEIRQHDKKAQIYVYDKEETDFMDPSNYNNWDYFEYLYQETKKNDNLISYNPKYFKEKYDINVQLGTSTYQIDDQNQEVLFRKIWGSQIIKQDYNYLIICKELKADFSLLPYGFHSVPPIKNFYLIRTQDEIKWLIEYFNKNNIKDVLVVPGNLLGLKVAKNLSLANKNVSLVQIGYPTLTQINYQILDALDYDMIQMINKDLIDHNVELILKDGVSEFYDNKVKLLTSDKEIKAQAIVYTNISSDPFVVSPFQKIPNFLYPQIYNKNNETKKLAIYNDKQIIVDKNYKTNLKDVYAIGNCIKLPNCMINTEKTELQVDTIKRQINNLLNHIFKKQIKPNKIITQTSYFKLFDLNVAYTGLNKRECNSLEINYKTAHVIPTNNSDDILQQQAIHFQLIFENKTKKILGAQVISKVNIKSKVDVITKMINNNATLDDLKKYCSENKLENDVIRIVTKVALNVSDNKFNQIEHTLVRNLVESNQFILDVRSKETYNKAHIINAINIPLDELEQRHNEIPKNKPVYIHCRTGRSSYKAIKLLEKLGFNNLINIQGSFLQLSYYEYYNDKTTNREKILTDYNFD</sequence>
<accession>A0A0C3A1I3</accession>
<dbReference type="RefSeq" id="WP_041159829.1">
    <property type="nucleotide sequence ID" value="NZ_JXQB01000001.1"/>
</dbReference>
<dbReference type="SUPFAM" id="SSF52821">
    <property type="entry name" value="Rhodanese/Cell cycle control phosphatase"/>
    <property type="match status" value="1"/>
</dbReference>
<dbReference type="SMART" id="SM00450">
    <property type="entry name" value="RHOD"/>
    <property type="match status" value="1"/>
</dbReference>
<dbReference type="SUPFAM" id="SSF51905">
    <property type="entry name" value="FAD/NAD(P)-binding domain"/>
    <property type="match status" value="1"/>
</dbReference>
<keyword evidence="5" id="KW-0560">Oxidoreductase</keyword>
<dbReference type="GO" id="GO:0016692">
    <property type="term" value="F:NADH peroxidase activity"/>
    <property type="evidence" value="ECO:0007669"/>
    <property type="project" value="UniProtKB-EC"/>
</dbReference>
<dbReference type="InterPro" id="IPR050229">
    <property type="entry name" value="GlpE_sulfurtransferase"/>
</dbReference>
<dbReference type="Gene3D" id="3.40.250.10">
    <property type="entry name" value="Rhodanese-like domain"/>
    <property type="match status" value="1"/>
</dbReference>
<dbReference type="Pfam" id="PF07992">
    <property type="entry name" value="Pyr_redox_2"/>
    <property type="match status" value="1"/>
</dbReference>
<feature type="domain" description="Rhodanese" evidence="4">
    <location>
        <begin position="496"/>
        <end position="584"/>
    </location>
</feature>
<dbReference type="Gene3D" id="3.50.50.60">
    <property type="entry name" value="FAD/NAD(P)-binding domain"/>
    <property type="match status" value="2"/>
</dbReference>
<dbReference type="InterPro" id="IPR023753">
    <property type="entry name" value="FAD/NAD-binding_dom"/>
</dbReference>
<dbReference type="InterPro" id="IPR036188">
    <property type="entry name" value="FAD/NAD-bd_sf"/>
</dbReference>
<proteinExistence type="predicted"/>
<dbReference type="PANTHER" id="PTHR43031:SF18">
    <property type="entry name" value="RHODANESE-RELATED SULFURTRANSFERASES"/>
    <property type="match status" value="1"/>
</dbReference>
<dbReference type="EC" id="1.11.1.1" evidence="5"/>
<dbReference type="EMBL" id="JXQB01000001">
    <property type="protein sequence ID" value="KIM14109.1"/>
    <property type="molecule type" value="Genomic_DNA"/>
</dbReference>
<dbReference type="InterPro" id="IPR016156">
    <property type="entry name" value="FAD/NAD-linked_Rdtase_dimer_sf"/>
</dbReference>
<dbReference type="PROSITE" id="PS50206">
    <property type="entry name" value="RHODANESE_3"/>
    <property type="match status" value="1"/>
</dbReference>
<dbReference type="PANTHER" id="PTHR43031">
    <property type="entry name" value="FAD-DEPENDENT OXIDOREDUCTASE"/>
    <property type="match status" value="1"/>
</dbReference>
<organism evidence="5 6">
    <name type="scientific">Mycoplasma capricolum subsp. capricolum</name>
    <dbReference type="NCBI Taxonomy" id="40479"/>
    <lineage>
        <taxon>Bacteria</taxon>
        <taxon>Bacillati</taxon>
        <taxon>Mycoplasmatota</taxon>
        <taxon>Mollicutes</taxon>
        <taxon>Mycoplasmataceae</taxon>
        <taxon>Mycoplasma</taxon>
    </lineage>
</organism>
<dbReference type="AlphaFoldDB" id="A0A0C3A1I3"/>
<protein>
    <submittedName>
        <fullName evidence="5">Coenzyme A disulfide reductase</fullName>
        <ecNumber evidence="5">1.11.1.1</ecNumber>
    </submittedName>
</protein>
<dbReference type="Proteomes" id="UP000031975">
    <property type="component" value="Unassembled WGS sequence"/>
</dbReference>
<dbReference type="CDD" id="cd00158">
    <property type="entry name" value="RHOD"/>
    <property type="match status" value="1"/>
</dbReference>
<dbReference type="SUPFAM" id="SSF55424">
    <property type="entry name" value="FAD/NAD-linked reductases, dimerisation (C-terminal) domain"/>
    <property type="match status" value="1"/>
</dbReference>
<comment type="cofactor">
    <cofactor evidence="1">
        <name>FAD</name>
        <dbReference type="ChEBI" id="CHEBI:57692"/>
    </cofactor>
</comment>
<dbReference type="Pfam" id="PF00581">
    <property type="entry name" value="Rhodanese"/>
    <property type="match status" value="1"/>
</dbReference>
<keyword evidence="2" id="KW-0285">Flavoprotein</keyword>
<dbReference type="InterPro" id="IPR004099">
    <property type="entry name" value="Pyr_nucl-diS_OxRdtase_dimer"/>
</dbReference>
<evidence type="ECO:0000256" key="2">
    <source>
        <dbReference type="ARBA" id="ARBA00022630"/>
    </source>
</evidence>
<dbReference type="Pfam" id="PF02852">
    <property type="entry name" value="Pyr_redox_dim"/>
    <property type="match status" value="1"/>
</dbReference>
<comment type="caution">
    <text evidence="5">The sequence shown here is derived from an EMBL/GenBank/DDBJ whole genome shotgun (WGS) entry which is preliminary data.</text>
</comment>
<evidence type="ECO:0000259" key="4">
    <source>
        <dbReference type="PROSITE" id="PS50206"/>
    </source>
</evidence>
<gene>
    <name evidence="5" type="primary">cdr-2</name>
    <name evidence="5" type="ORF">MCGM508_03500</name>
</gene>